<gene>
    <name evidence="1" type="ORF">LEP1GSC079_0125</name>
</gene>
<evidence type="ECO:0000313" key="2">
    <source>
        <dbReference type="Proteomes" id="UP000012164"/>
    </source>
</evidence>
<organism evidence="1 2">
    <name type="scientific">Leptospira interrogans str. FPW1039</name>
    <dbReference type="NCBI Taxonomy" id="1193040"/>
    <lineage>
        <taxon>Bacteria</taxon>
        <taxon>Pseudomonadati</taxon>
        <taxon>Spirochaetota</taxon>
        <taxon>Spirochaetia</taxon>
        <taxon>Leptospirales</taxon>
        <taxon>Leptospiraceae</taxon>
        <taxon>Leptospira</taxon>
    </lineage>
</organism>
<evidence type="ECO:0000313" key="1">
    <source>
        <dbReference type="EMBL" id="EMJ35712.1"/>
    </source>
</evidence>
<protein>
    <submittedName>
        <fullName evidence="1">Uncharacterized protein</fullName>
    </submittedName>
</protein>
<comment type="caution">
    <text evidence="1">The sequence shown here is derived from an EMBL/GenBank/DDBJ whole genome shotgun (WGS) entry which is preliminary data.</text>
</comment>
<dbReference type="Proteomes" id="UP000012164">
    <property type="component" value="Unassembled WGS sequence"/>
</dbReference>
<proteinExistence type="predicted"/>
<dbReference type="AlphaFoldDB" id="A0A0F6ICD7"/>
<dbReference type="EMBL" id="AKWR02000160">
    <property type="protein sequence ID" value="EMJ35712.1"/>
    <property type="molecule type" value="Genomic_DNA"/>
</dbReference>
<reference evidence="1 2" key="1">
    <citation type="submission" date="2013-01" db="EMBL/GenBank/DDBJ databases">
        <authorList>
            <person name="Harkins D.M."/>
            <person name="Durkin A.S."/>
            <person name="Brinkac L.M."/>
            <person name="Haft D.H."/>
            <person name="Selengut J.D."/>
            <person name="Sanka R."/>
            <person name="DePew J."/>
            <person name="Purushe J."/>
            <person name="Peacock S.J."/>
            <person name="Thaipadungpanit J."/>
            <person name="Wuthiekanun V.W."/>
            <person name="Day N.P."/>
            <person name="Vinetz J.M."/>
            <person name="Sutton G.G."/>
            <person name="Nierman W.C."/>
            <person name="Fouts D.E."/>
        </authorList>
    </citation>
    <scope>NUCLEOTIDE SEQUENCE [LARGE SCALE GENOMIC DNA]</scope>
    <source>
        <strain evidence="1 2">FPW1039</strain>
    </source>
</reference>
<name>A0A0F6ICD7_LEPIR</name>
<accession>A0A0F6ICD7</accession>
<sequence>MLNLQVNPLENLNLLSNHQTKGLVFRFYENQRYNRIPKVFQKEIRTILVEFKKEHLN</sequence>